<dbReference type="GO" id="GO:0010041">
    <property type="term" value="P:response to iron(III) ion"/>
    <property type="evidence" value="ECO:0007669"/>
    <property type="project" value="TreeGrafter"/>
</dbReference>
<dbReference type="GO" id="GO:0016763">
    <property type="term" value="F:pentosyltransferase activity"/>
    <property type="evidence" value="ECO:0007669"/>
    <property type="project" value="TreeGrafter"/>
</dbReference>
<dbReference type="Pfam" id="PF13231">
    <property type="entry name" value="PMT_2"/>
    <property type="match status" value="1"/>
</dbReference>
<comment type="subcellular location">
    <subcellularLocation>
        <location evidence="1">Cell membrane</location>
        <topology evidence="1">Multi-pass membrane protein</topology>
    </subcellularLocation>
</comment>
<dbReference type="EMBL" id="BDOQ01000003">
    <property type="protein sequence ID" value="GBG13412.1"/>
    <property type="molecule type" value="Genomic_DNA"/>
</dbReference>
<feature type="transmembrane region" description="Helical" evidence="8">
    <location>
        <begin position="65"/>
        <end position="80"/>
    </location>
</feature>
<dbReference type="Proteomes" id="UP000245081">
    <property type="component" value="Unassembled WGS sequence"/>
</dbReference>
<keyword evidence="11" id="KW-1185">Reference proteome</keyword>
<keyword evidence="2" id="KW-1003">Cell membrane</keyword>
<dbReference type="PANTHER" id="PTHR33908">
    <property type="entry name" value="MANNOSYLTRANSFERASE YKCB-RELATED"/>
    <property type="match status" value="1"/>
</dbReference>
<feature type="transmembrane region" description="Helical" evidence="8">
    <location>
        <begin position="318"/>
        <end position="336"/>
    </location>
</feature>
<feature type="transmembrane region" description="Helical" evidence="8">
    <location>
        <begin position="257"/>
        <end position="277"/>
    </location>
</feature>
<evidence type="ECO:0000256" key="8">
    <source>
        <dbReference type="SAM" id="Phobius"/>
    </source>
</evidence>
<dbReference type="InterPro" id="IPR038731">
    <property type="entry name" value="RgtA/B/C-like"/>
</dbReference>
<evidence type="ECO:0000256" key="5">
    <source>
        <dbReference type="ARBA" id="ARBA00022692"/>
    </source>
</evidence>
<feature type="transmembrane region" description="Helical" evidence="8">
    <location>
        <begin position="110"/>
        <end position="130"/>
    </location>
</feature>
<dbReference type="OrthoDB" id="9775035at2"/>
<keyword evidence="7 8" id="KW-0472">Membrane</keyword>
<name>A0A2R5F4V4_9PROT</name>
<keyword evidence="5 8" id="KW-0812">Transmembrane</keyword>
<dbReference type="InterPro" id="IPR050297">
    <property type="entry name" value="LipidA_mod_glycosyltrf_83"/>
</dbReference>
<keyword evidence="3" id="KW-0328">Glycosyltransferase</keyword>
<evidence type="ECO:0000256" key="2">
    <source>
        <dbReference type="ARBA" id="ARBA00022475"/>
    </source>
</evidence>
<feature type="transmembrane region" description="Helical" evidence="8">
    <location>
        <begin position="87"/>
        <end position="104"/>
    </location>
</feature>
<accession>A0A2R5F4V4</accession>
<dbReference type="GO" id="GO:0009103">
    <property type="term" value="P:lipopolysaccharide biosynthetic process"/>
    <property type="evidence" value="ECO:0007669"/>
    <property type="project" value="UniProtKB-ARBA"/>
</dbReference>
<protein>
    <recommendedName>
        <fullName evidence="9">Glycosyltransferase RgtA/B/C/D-like domain-containing protein</fullName>
    </recommendedName>
</protein>
<reference evidence="10 11" key="1">
    <citation type="journal article" date="2018" name="Environ. Microbiol.">
        <title>Isolation and genomic characterization of Novimethylophilus kurashikiensis gen. nov. sp. nov., a new lanthanide-dependent methylotrophic species of Methylophilaceae.</title>
        <authorList>
            <person name="Lv H."/>
            <person name="Sahin N."/>
            <person name="Tani A."/>
        </authorList>
    </citation>
    <scope>NUCLEOTIDE SEQUENCE [LARGE SCALE GENOMIC DNA]</scope>
    <source>
        <strain evidence="10 11">La2-4</strain>
    </source>
</reference>
<sequence length="466" mass="52459">MLKQQRWLWALAIATLGIYFWGLGSIPLLSFNEARRGVPVQEMLASGDWLIPTLNHHLYISKPPLLYWLAAIPAVVIGNASEWAVRLPSALAALGVTWFSFFVVRRHFGLAAAVTTVVVLITSAGFTTFARRAEIEMLLASCCFASILSAFEYIFGSHDRKWLNLAFIFIGLALLTKGPVALLFYVPLMLVFWWRYRVPQAMECLTHWRGWLIALLIALPWYLAVSLKLGWDIWGHIVETDMAGKIERAQADPLYQYPLWLIADFLPWCLLVLLNPTKNTRRWLDSPKSGFMLIAAVIPLVLFSLMANKHAKYLLPSYPAWAILFALLASEVYLKLSSQKQRWAVGGCAVLVAAFFVFYAVGEAKVFKHRYQALPQIAKTFVQYPQVPVYALHEVDPRAVYYRGQPMPVLEAVDIAQKASAGERFLLFVEEKSLVPSLNLCKLAEFSPYLKQGHSAAIYGSGALCK</sequence>
<dbReference type="GO" id="GO:0005886">
    <property type="term" value="C:plasma membrane"/>
    <property type="evidence" value="ECO:0007669"/>
    <property type="project" value="UniProtKB-SubCell"/>
</dbReference>
<evidence type="ECO:0000256" key="1">
    <source>
        <dbReference type="ARBA" id="ARBA00004651"/>
    </source>
</evidence>
<organism evidence="10 11">
    <name type="scientific">Novimethylophilus kurashikiensis</name>
    <dbReference type="NCBI Taxonomy" id="1825523"/>
    <lineage>
        <taxon>Bacteria</taxon>
        <taxon>Pseudomonadati</taxon>
        <taxon>Pseudomonadota</taxon>
        <taxon>Betaproteobacteria</taxon>
        <taxon>Nitrosomonadales</taxon>
        <taxon>Methylophilaceae</taxon>
        <taxon>Novimethylophilus</taxon>
    </lineage>
</organism>
<comment type="caution">
    <text evidence="10">The sequence shown here is derived from an EMBL/GenBank/DDBJ whole genome shotgun (WGS) entry which is preliminary data.</text>
</comment>
<feature type="transmembrane region" description="Helical" evidence="8">
    <location>
        <begin position="167"/>
        <end position="194"/>
    </location>
</feature>
<dbReference type="PANTHER" id="PTHR33908:SF3">
    <property type="entry name" value="UNDECAPRENYL PHOSPHATE-ALPHA-4-AMINO-4-DEOXY-L-ARABINOSE ARABINOSYL TRANSFERASE"/>
    <property type="match status" value="1"/>
</dbReference>
<evidence type="ECO:0000256" key="7">
    <source>
        <dbReference type="ARBA" id="ARBA00023136"/>
    </source>
</evidence>
<feature type="transmembrane region" description="Helical" evidence="8">
    <location>
        <begin position="289"/>
        <end position="306"/>
    </location>
</feature>
<evidence type="ECO:0000313" key="10">
    <source>
        <dbReference type="EMBL" id="GBG13412.1"/>
    </source>
</evidence>
<keyword evidence="6 8" id="KW-1133">Transmembrane helix</keyword>
<dbReference type="RefSeq" id="WP_109014619.1">
    <property type="nucleotide sequence ID" value="NZ_BDOQ01000003.1"/>
</dbReference>
<feature type="transmembrane region" description="Helical" evidence="8">
    <location>
        <begin position="343"/>
        <end position="362"/>
    </location>
</feature>
<proteinExistence type="predicted"/>
<dbReference type="AlphaFoldDB" id="A0A2R5F4V4"/>
<feature type="transmembrane region" description="Helical" evidence="8">
    <location>
        <begin position="206"/>
        <end position="224"/>
    </location>
</feature>
<evidence type="ECO:0000259" key="9">
    <source>
        <dbReference type="Pfam" id="PF13231"/>
    </source>
</evidence>
<feature type="transmembrane region" description="Helical" evidence="8">
    <location>
        <begin position="7"/>
        <end position="29"/>
    </location>
</feature>
<feature type="domain" description="Glycosyltransferase RgtA/B/C/D-like" evidence="9">
    <location>
        <begin position="61"/>
        <end position="221"/>
    </location>
</feature>
<gene>
    <name evidence="10" type="ORF">NMK_0959</name>
</gene>
<evidence type="ECO:0000256" key="6">
    <source>
        <dbReference type="ARBA" id="ARBA00022989"/>
    </source>
</evidence>
<keyword evidence="4" id="KW-0808">Transferase</keyword>
<evidence type="ECO:0000256" key="3">
    <source>
        <dbReference type="ARBA" id="ARBA00022676"/>
    </source>
</evidence>
<feature type="transmembrane region" description="Helical" evidence="8">
    <location>
        <begin position="137"/>
        <end position="155"/>
    </location>
</feature>
<evidence type="ECO:0000256" key="4">
    <source>
        <dbReference type="ARBA" id="ARBA00022679"/>
    </source>
</evidence>
<evidence type="ECO:0000313" key="11">
    <source>
        <dbReference type="Proteomes" id="UP000245081"/>
    </source>
</evidence>